<dbReference type="EMBL" id="JAIZAY010000013">
    <property type="protein sequence ID" value="KAJ8030733.1"/>
    <property type="molecule type" value="Genomic_DNA"/>
</dbReference>
<reference evidence="1" key="1">
    <citation type="submission" date="2021-10" db="EMBL/GenBank/DDBJ databases">
        <title>Tropical sea cucumber genome reveals ecological adaptation and Cuvierian tubules defense mechanism.</title>
        <authorList>
            <person name="Chen T."/>
        </authorList>
    </citation>
    <scope>NUCLEOTIDE SEQUENCE</scope>
    <source>
        <strain evidence="1">Nanhai2018</strain>
        <tissue evidence="1">Muscle</tissue>
    </source>
</reference>
<dbReference type="OrthoDB" id="1739706at2759"/>
<evidence type="ECO:0000313" key="2">
    <source>
        <dbReference type="Proteomes" id="UP001152320"/>
    </source>
</evidence>
<proteinExistence type="predicted"/>
<keyword evidence="2" id="KW-1185">Reference proteome</keyword>
<accession>A0A9Q1H2L0</accession>
<organism evidence="1 2">
    <name type="scientific">Holothuria leucospilota</name>
    <name type="common">Black long sea cucumber</name>
    <name type="synonym">Mertensiothuria leucospilota</name>
    <dbReference type="NCBI Taxonomy" id="206669"/>
    <lineage>
        <taxon>Eukaryota</taxon>
        <taxon>Metazoa</taxon>
        <taxon>Echinodermata</taxon>
        <taxon>Eleutherozoa</taxon>
        <taxon>Echinozoa</taxon>
        <taxon>Holothuroidea</taxon>
        <taxon>Aspidochirotacea</taxon>
        <taxon>Aspidochirotida</taxon>
        <taxon>Holothuriidae</taxon>
        <taxon>Holothuria</taxon>
    </lineage>
</organism>
<dbReference type="AlphaFoldDB" id="A0A9Q1H2L0"/>
<protein>
    <submittedName>
        <fullName evidence="1">Zinc finger MYM-type protein 1</fullName>
    </submittedName>
</protein>
<dbReference type="InterPro" id="IPR052958">
    <property type="entry name" value="IFN-induced_PKR_regulator"/>
</dbReference>
<dbReference type="Proteomes" id="UP001152320">
    <property type="component" value="Chromosome 13"/>
</dbReference>
<dbReference type="PANTHER" id="PTHR46289">
    <property type="entry name" value="52 KDA REPRESSOR OF THE INHIBITOR OF THE PROTEIN KINASE-LIKE PROTEIN-RELATED"/>
    <property type="match status" value="1"/>
</dbReference>
<sequence>MSGKLSGVQERIRRKIPQALYVHGFAHHLNLVIVETVKSVVPVADFFAVLQSSYNFLSGSHVHKQCIKWQQKMYPNERAVEFKRMPEMRWASQVRAVGAIRKRFHCFVEFLRHIDTNDDNRDRALNARGLLSQLDQTFISCMLLMDEVLTSAKFVSDTLQSVNLDYLRAADLIESLLEGLNNFRLDNKADSYFRDSLTLAKENGLKCSNQGRQTSVPSTMDNSVVLSKLRKHDTVSDAASMKVAILNPTVDVFLGELNR</sequence>
<dbReference type="PANTHER" id="PTHR46289:SF17">
    <property type="entry name" value="HAT C-TERMINAL DIMERISATION DOMAIN-CONTAINING PROTEIN"/>
    <property type="match status" value="1"/>
</dbReference>
<comment type="caution">
    <text evidence="1">The sequence shown here is derived from an EMBL/GenBank/DDBJ whole genome shotgun (WGS) entry which is preliminary data.</text>
</comment>
<evidence type="ECO:0000313" key="1">
    <source>
        <dbReference type="EMBL" id="KAJ8030733.1"/>
    </source>
</evidence>
<name>A0A9Q1H2L0_HOLLE</name>
<gene>
    <name evidence="1" type="ORF">HOLleu_27221</name>
</gene>